<sequence>MGLCQSSGAGSNIIAKSDGGEEEYHKRFLEDALLGAGEFGEVKMVHDMISKCRGAEPMACKALKKGVVFKDNTLYTPMKPEILRGEIEILRKLDGRQFCLKLIAIYETPKVIYMITEYCGGGEMMEYVGSLKEDLTSEDVSRIAFQLLSALDHCAKNQVLHRDIKPENIMFHDPSHGSPLRLIDFGSGTLDSPDRKEEDKHTTFAGTAFYTSPELFQRAYNQLTDVWSAGVVLYVLVAGYPADVLQKAFNLLQSSKRDLKTLPGMPDNMPDSYYELLAAALTYKPKLRKSAAELLEFDFTKFHSQQDGEQILSLEQVAAAAASADLPFGESSRVRRQGSVSLHGSVSRHNMFLGFKRFERSLTALLAALLSKKELDALVTKLKNLGAQQQSAEPEGPSLHSDQVNKQLAVISMEELRELIKEVADGNQIFETMSKLENAGAYSSFAYHFDLLFDFSKESGDARGFARSGSTRSDTNRRLSRRDRQSIRLLASSAVDEDYSTSSMRELSRGLALEGNNRDEKKSKLNVSVSAGNLFGLQ</sequence>
<evidence type="ECO:0000256" key="4">
    <source>
        <dbReference type="ARBA" id="ARBA00022777"/>
    </source>
</evidence>
<evidence type="ECO:0000256" key="3">
    <source>
        <dbReference type="ARBA" id="ARBA00022741"/>
    </source>
</evidence>
<keyword evidence="4" id="KW-0418">Kinase</keyword>
<dbReference type="PANTHER" id="PTHR24349">
    <property type="entry name" value="SERINE/THREONINE-PROTEIN KINASE"/>
    <property type="match status" value="1"/>
</dbReference>
<dbReference type="PROSITE" id="PS50011">
    <property type="entry name" value="PROTEIN_KINASE_DOM"/>
    <property type="match status" value="1"/>
</dbReference>
<dbReference type="GO" id="GO:0005524">
    <property type="term" value="F:ATP binding"/>
    <property type="evidence" value="ECO:0007669"/>
    <property type="project" value="UniProtKB-UniRule"/>
</dbReference>
<gene>
    <name evidence="8" type="ORF">FisN_6Lh002</name>
</gene>
<proteinExistence type="predicted"/>
<dbReference type="InParanoid" id="A0A1Z5KPB1"/>
<dbReference type="InterPro" id="IPR050205">
    <property type="entry name" value="CDPK_Ser/Thr_kinases"/>
</dbReference>
<dbReference type="Pfam" id="PF00069">
    <property type="entry name" value="Pkinase"/>
    <property type="match status" value="1"/>
</dbReference>
<dbReference type="InterPro" id="IPR000719">
    <property type="entry name" value="Prot_kinase_dom"/>
</dbReference>
<comment type="caution">
    <text evidence="8">The sequence shown here is derived from an EMBL/GenBank/DDBJ whole genome shotgun (WGS) entry which is preliminary data.</text>
</comment>
<evidence type="ECO:0000259" key="7">
    <source>
        <dbReference type="PROSITE" id="PS50011"/>
    </source>
</evidence>
<dbReference type="InterPro" id="IPR008271">
    <property type="entry name" value="Ser/Thr_kinase_AS"/>
</dbReference>
<organism evidence="8 9">
    <name type="scientific">Fistulifera solaris</name>
    <name type="common">Oleaginous diatom</name>
    <dbReference type="NCBI Taxonomy" id="1519565"/>
    <lineage>
        <taxon>Eukaryota</taxon>
        <taxon>Sar</taxon>
        <taxon>Stramenopiles</taxon>
        <taxon>Ochrophyta</taxon>
        <taxon>Bacillariophyta</taxon>
        <taxon>Bacillariophyceae</taxon>
        <taxon>Bacillariophycidae</taxon>
        <taxon>Naviculales</taxon>
        <taxon>Naviculaceae</taxon>
        <taxon>Fistulifera</taxon>
    </lineage>
</organism>
<evidence type="ECO:0000256" key="1">
    <source>
        <dbReference type="ARBA" id="ARBA00022527"/>
    </source>
</evidence>
<evidence type="ECO:0000313" key="9">
    <source>
        <dbReference type="Proteomes" id="UP000198406"/>
    </source>
</evidence>
<keyword evidence="9" id="KW-1185">Reference proteome</keyword>
<dbReference type="SMART" id="SM00220">
    <property type="entry name" value="S_TKc"/>
    <property type="match status" value="1"/>
</dbReference>
<protein>
    <recommendedName>
        <fullName evidence="7">Protein kinase domain-containing protein</fullName>
    </recommendedName>
</protein>
<dbReference type="Proteomes" id="UP000198406">
    <property type="component" value="Unassembled WGS sequence"/>
</dbReference>
<accession>A0A1Z5KPB1</accession>
<dbReference type="PROSITE" id="PS00107">
    <property type="entry name" value="PROTEIN_KINASE_ATP"/>
    <property type="match status" value="1"/>
</dbReference>
<evidence type="ECO:0000313" key="8">
    <source>
        <dbReference type="EMBL" id="GAX28170.1"/>
    </source>
</evidence>
<dbReference type="PROSITE" id="PS00108">
    <property type="entry name" value="PROTEIN_KINASE_ST"/>
    <property type="match status" value="1"/>
</dbReference>
<name>A0A1Z5KPB1_FISSO</name>
<dbReference type="EMBL" id="BDSP01000266">
    <property type="protein sequence ID" value="GAX28170.1"/>
    <property type="molecule type" value="Genomic_DNA"/>
</dbReference>
<keyword evidence="3 6" id="KW-0547">Nucleotide-binding</keyword>
<keyword evidence="1" id="KW-0723">Serine/threonine-protein kinase</keyword>
<evidence type="ECO:0000256" key="5">
    <source>
        <dbReference type="ARBA" id="ARBA00022840"/>
    </source>
</evidence>
<dbReference type="SUPFAM" id="SSF56112">
    <property type="entry name" value="Protein kinase-like (PK-like)"/>
    <property type="match status" value="1"/>
</dbReference>
<dbReference type="InterPro" id="IPR011009">
    <property type="entry name" value="Kinase-like_dom_sf"/>
</dbReference>
<evidence type="ECO:0000256" key="2">
    <source>
        <dbReference type="ARBA" id="ARBA00022679"/>
    </source>
</evidence>
<reference evidence="8 9" key="1">
    <citation type="journal article" date="2015" name="Plant Cell">
        <title>Oil accumulation by the oleaginous diatom Fistulifera solaris as revealed by the genome and transcriptome.</title>
        <authorList>
            <person name="Tanaka T."/>
            <person name="Maeda Y."/>
            <person name="Veluchamy A."/>
            <person name="Tanaka M."/>
            <person name="Abida H."/>
            <person name="Marechal E."/>
            <person name="Bowler C."/>
            <person name="Muto M."/>
            <person name="Sunaga Y."/>
            <person name="Tanaka M."/>
            <person name="Yoshino T."/>
            <person name="Taniguchi T."/>
            <person name="Fukuda Y."/>
            <person name="Nemoto M."/>
            <person name="Matsumoto M."/>
            <person name="Wong P.S."/>
            <person name="Aburatani S."/>
            <person name="Fujibuchi W."/>
        </authorList>
    </citation>
    <scope>NUCLEOTIDE SEQUENCE [LARGE SCALE GENOMIC DNA]</scope>
    <source>
        <strain evidence="8 9">JPCC DA0580</strain>
    </source>
</reference>
<dbReference type="InterPro" id="IPR017441">
    <property type="entry name" value="Protein_kinase_ATP_BS"/>
</dbReference>
<dbReference type="GO" id="GO:0004674">
    <property type="term" value="F:protein serine/threonine kinase activity"/>
    <property type="evidence" value="ECO:0007669"/>
    <property type="project" value="UniProtKB-KW"/>
</dbReference>
<feature type="domain" description="Protein kinase" evidence="7">
    <location>
        <begin position="28"/>
        <end position="300"/>
    </location>
</feature>
<dbReference type="OrthoDB" id="45105at2759"/>
<evidence type="ECO:0000256" key="6">
    <source>
        <dbReference type="PROSITE-ProRule" id="PRU10141"/>
    </source>
</evidence>
<feature type="binding site" evidence="6">
    <location>
        <position position="61"/>
    </location>
    <ligand>
        <name>ATP</name>
        <dbReference type="ChEBI" id="CHEBI:30616"/>
    </ligand>
</feature>
<dbReference type="Gene3D" id="1.10.510.10">
    <property type="entry name" value="Transferase(Phosphotransferase) domain 1"/>
    <property type="match status" value="1"/>
</dbReference>
<dbReference type="AlphaFoldDB" id="A0A1Z5KPB1"/>
<keyword evidence="2" id="KW-0808">Transferase</keyword>
<keyword evidence="5 6" id="KW-0067">ATP-binding</keyword>